<organism evidence="4 5">
    <name type="scientific">Gigaspora margarita</name>
    <dbReference type="NCBI Taxonomy" id="4874"/>
    <lineage>
        <taxon>Eukaryota</taxon>
        <taxon>Fungi</taxon>
        <taxon>Fungi incertae sedis</taxon>
        <taxon>Mucoromycota</taxon>
        <taxon>Glomeromycotina</taxon>
        <taxon>Glomeromycetes</taxon>
        <taxon>Diversisporales</taxon>
        <taxon>Gigasporaceae</taxon>
        <taxon>Gigaspora</taxon>
    </lineage>
</organism>
<name>A0ABN7XES5_GIGMA</name>
<dbReference type="Gene3D" id="1.25.40.20">
    <property type="entry name" value="Ankyrin repeat-containing domain"/>
    <property type="match status" value="3"/>
</dbReference>
<evidence type="ECO:0000256" key="1">
    <source>
        <dbReference type="ARBA" id="ARBA00022737"/>
    </source>
</evidence>
<keyword evidence="2 3" id="KW-0040">ANK repeat</keyword>
<dbReference type="Pfam" id="PF13637">
    <property type="entry name" value="Ank_4"/>
    <property type="match status" value="1"/>
</dbReference>
<dbReference type="SMART" id="SM00248">
    <property type="entry name" value="ANK"/>
    <property type="match status" value="6"/>
</dbReference>
<dbReference type="PROSITE" id="PS50088">
    <property type="entry name" value="ANK_REPEAT"/>
    <property type="match status" value="3"/>
</dbReference>
<keyword evidence="5" id="KW-1185">Reference proteome</keyword>
<dbReference type="PANTHER" id="PTHR24198:SF165">
    <property type="entry name" value="ANKYRIN REPEAT-CONTAINING PROTEIN-RELATED"/>
    <property type="match status" value="1"/>
</dbReference>
<dbReference type="SUPFAM" id="SSF48403">
    <property type="entry name" value="Ankyrin repeat"/>
    <property type="match status" value="1"/>
</dbReference>
<gene>
    <name evidence="4" type="ORF">GMARGA_LOCUS41946</name>
</gene>
<feature type="non-terminal residue" evidence="4">
    <location>
        <position position="1"/>
    </location>
</feature>
<proteinExistence type="predicted"/>
<evidence type="ECO:0000256" key="2">
    <source>
        <dbReference type="ARBA" id="ARBA00023043"/>
    </source>
</evidence>
<dbReference type="Proteomes" id="UP000789901">
    <property type="component" value="Unassembled WGS sequence"/>
</dbReference>
<reference evidence="4 5" key="1">
    <citation type="submission" date="2021-06" db="EMBL/GenBank/DDBJ databases">
        <authorList>
            <person name="Kallberg Y."/>
            <person name="Tangrot J."/>
            <person name="Rosling A."/>
        </authorList>
    </citation>
    <scope>NUCLEOTIDE SEQUENCE [LARGE SCALE GENOMIC DNA]</scope>
    <source>
        <strain evidence="4 5">120-4 pot B 10/14</strain>
    </source>
</reference>
<keyword evidence="1" id="KW-0677">Repeat</keyword>
<evidence type="ECO:0000313" key="4">
    <source>
        <dbReference type="EMBL" id="CAG8853125.1"/>
    </source>
</evidence>
<dbReference type="InterPro" id="IPR002110">
    <property type="entry name" value="Ankyrin_rpt"/>
</dbReference>
<dbReference type="Pfam" id="PF12796">
    <property type="entry name" value="Ank_2"/>
    <property type="match status" value="1"/>
</dbReference>
<feature type="repeat" description="ANK" evidence="3">
    <location>
        <begin position="184"/>
        <end position="211"/>
    </location>
</feature>
<sequence>ETGHKKVIDILINHGVDIKHANDKDETALHKAAYHGHQQIVQILLEKKADIIKAVSKDGWTSLHFAAAAGHIEVIKILLKHERDIIRAKDKDSKIALYLAAERKHIKTVKYLLEIEASIDKDFNKQYFNYIYFSAKKKYNVVVKLLLSEETDNNMILHHTAGKEDFEIIKFLLEHGAKIIDETLYEAVVNGHIEIVEFLLDQNADINCINKNGWKPLHMAVISCQVDVFKLLKNKEVDNFQLKSFLNQLDNIQLNNYYKFKLYYSTKRLIKTFQNLEKQSKLKDNNDIDFISLYQIFLKLIENFAKYF</sequence>
<evidence type="ECO:0000313" key="5">
    <source>
        <dbReference type="Proteomes" id="UP000789901"/>
    </source>
</evidence>
<protein>
    <submittedName>
        <fullName evidence="4">34348_t:CDS:1</fullName>
    </submittedName>
</protein>
<evidence type="ECO:0000256" key="3">
    <source>
        <dbReference type="PROSITE-ProRule" id="PRU00023"/>
    </source>
</evidence>
<dbReference type="InterPro" id="IPR036770">
    <property type="entry name" value="Ankyrin_rpt-contain_sf"/>
</dbReference>
<dbReference type="PRINTS" id="PR01415">
    <property type="entry name" value="ANKYRIN"/>
</dbReference>
<dbReference type="PANTHER" id="PTHR24198">
    <property type="entry name" value="ANKYRIN REPEAT AND PROTEIN KINASE DOMAIN-CONTAINING PROTEIN"/>
    <property type="match status" value="1"/>
</dbReference>
<dbReference type="PROSITE" id="PS50297">
    <property type="entry name" value="ANK_REP_REGION"/>
    <property type="match status" value="3"/>
</dbReference>
<accession>A0ABN7XES5</accession>
<dbReference type="EMBL" id="CAJVQB010120258">
    <property type="protein sequence ID" value="CAG8853125.1"/>
    <property type="molecule type" value="Genomic_DNA"/>
</dbReference>
<feature type="repeat" description="ANK" evidence="3">
    <location>
        <begin position="58"/>
        <end position="90"/>
    </location>
</feature>
<feature type="non-terminal residue" evidence="4">
    <location>
        <position position="308"/>
    </location>
</feature>
<feature type="repeat" description="ANK" evidence="3">
    <location>
        <begin position="24"/>
        <end position="51"/>
    </location>
</feature>
<comment type="caution">
    <text evidence="4">The sequence shown here is derived from an EMBL/GenBank/DDBJ whole genome shotgun (WGS) entry which is preliminary data.</text>
</comment>